<dbReference type="InterPro" id="IPR032523">
    <property type="entry name" value="CcmF_C"/>
</dbReference>
<feature type="transmembrane region" description="Helical" evidence="10">
    <location>
        <begin position="449"/>
        <end position="470"/>
    </location>
</feature>
<feature type="transmembrane region" description="Helical" evidence="10">
    <location>
        <begin position="425"/>
        <end position="443"/>
    </location>
</feature>
<dbReference type="GO" id="GO:0016829">
    <property type="term" value="F:lyase activity"/>
    <property type="evidence" value="ECO:0007669"/>
    <property type="project" value="UniProtKB-KW"/>
</dbReference>
<sequence>MIPELGHFSLIIGMAFAVLLMTVPLIGVARKDQYLVRYAWPLSYGMFLFIFLSVIALGYSFATDDFSVAYVAHHSNSQLPIFFKIAAVWGGHEGSLLFWVFSLSVWAAAVAFFSKGLEEVFTARVLAVLAMITIGFTLFMLLTSSPFERLFPIPAEGRDLNPMLQDVGLIFHPPMLYLGYVGFSVSFAFAIAALMSGRLDSAWARWSRPWTLAAWIFLTGGIALGSWWAYYELGWGGWWFWDPVENASFMPWLVGTALVHSLIVTEKRGAFRNWTVLLSIFAFSLSLLGTFIVRSGVLTSVHSFAADPSRGMFILLLLGLAIGGSLTLFAFRASEMSSPARFELKSKETMLLVCNVLLTVAAGTVLLGTLYPLLIDALGMGKISVGPPYFNAVFVPIVLVLFGFMGIGPIIRWKKSKQGELKRQLLLPAIISAVLGVIAPFIAGGEFNIWVALGIGAAVWIVLATLRAGYNVIKAKDGSVSLARMGRSELGMIIAHLGIAVSVVGATMVSNYSIEKSVRMGPGVSHELAGYTFKYLETRNVVGPNYTAQQGQVEILKDGEKIALLQPDRRQYNVRTMDMTEAGIDWGLFRDLYVTMGDPVSRTEFAVRLNYKPFVRWLWFGGIFMMVGGFFAASDKRYRAKARAEEAAAAKKAKLATA</sequence>
<comment type="function">
    <text evidence="9">Required for the biogenesis of c-type cytochromes. Possible subunit of a heme lyase.</text>
</comment>
<feature type="transmembrane region" description="Helical" evidence="10">
    <location>
        <begin position="121"/>
        <end position="142"/>
    </location>
</feature>
<keyword evidence="6" id="KW-0201">Cytochrome c-type biogenesis</keyword>
<keyword evidence="7 10" id="KW-1133">Transmembrane helix</keyword>
<keyword evidence="13" id="KW-0456">Lyase</keyword>
<evidence type="ECO:0000256" key="4">
    <source>
        <dbReference type="ARBA" id="ARBA00022519"/>
    </source>
</evidence>
<name>A0AAU6V6C3_UNCXX</name>
<comment type="similarity">
    <text evidence="2">Belongs to the CcmF/CycK/Ccl1/NrfE/CcsA family.</text>
</comment>
<feature type="transmembrane region" description="Helical" evidence="10">
    <location>
        <begin position="393"/>
        <end position="413"/>
    </location>
</feature>
<evidence type="ECO:0000256" key="8">
    <source>
        <dbReference type="ARBA" id="ARBA00023136"/>
    </source>
</evidence>
<dbReference type="NCBIfam" id="TIGR00353">
    <property type="entry name" value="nrfE"/>
    <property type="match status" value="1"/>
</dbReference>
<evidence type="ECO:0000256" key="1">
    <source>
        <dbReference type="ARBA" id="ARBA00004429"/>
    </source>
</evidence>
<feature type="transmembrane region" description="Helical" evidence="10">
    <location>
        <begin position="209"/>
        <end position="229"/>
    </location>
</feature>
<dbReference type="InterPro" id="IPR003568">
    <property type="entry name" value="Cyt_c_biogenesis_CcmF"/>
</dbReference>
<dbReference type="EMBL" id="CP095354">
    <property type="protein sequence ID" value="XAG80864.1"/>
    <property type="molecule type" value="Genomic_DNA"/>
</dbReference>
<feature type="transmembrane region" description="Helical" evidence="10">
    <location>
        <begin position="274"/>
        <end position="293"/>
    </location>
</feature>
<evidence type="ECO:0000313" key="13">
    <source>
        <dbReference type="EMBL" id="XAG80864.1"/>
    </source>
</evidence>
<feature type="domain" description="Cytochrome c-type biogenesis protein CcmF C-terminal" evidence="12">
    <location>
        <begin position="315"/>
        <end position="636"/>
    </location>
</feature>
<feature type="transmembrane region" description="Helical" evidence="10">
    <location>
        <begin position="614"/>
        <end position="633"/>
    </location>
</feature>
<evidence type="ECO:0000256" key="10">
    <source>
        <dbReference type="SAM" id="Phobius"/>
    </source>
</evidence>
<dbReference type="InterPro" id="IPR002541">
    <property type="entry name" value="Cyt_c_assembly"/>
</dbReference>
<feature type="domain" description="Cytochrome c assembly protein" evidence="11">
    <location>
        <begin position="89"/>
        <end position="295"/>
    </location>
</feature>
<dbReference type="Pfam" id="PF01578">
    <property type="entry name" value="Cytochrom_C_asm"/>
    <property type="match status" value="1"/>
</dbReference>
<dbReference type="Pfam" id="PF16327">
    <property type="entry name" value="CcmF_C"/>
    <property type="match status" value="1"/>
</dbReference>
<dbReference type="GO" id="GO:0005886">
    <property type="term" value="C:plasma membrane"/>
    <property type="evidence" value="ECO:0007669"/>
    <property type="project" value="UniProtKB-SubCell"/>
</dbReference>
<comment type="subcellular location">
    <subcellularLocation>
        <location evidence="1">Cell inner membrane</location>
        <topology evidence="1">Multi-pass membrane protein</topology>
    </subcellularLocation>
</comment>
<evidence type="ECO:0000256" key="5">
    <source>
        <dbReference type="ARBA" id="ARBA00022692"/>
    </source>
</evidence>
<keyword evidence="5 10" id="KW-0812">Transmembrane</keyword>
<evidence type="ECO:0000259" key="12">
    <source>
        <dbReference type="Pfam" id="PF16327"/>
    </source>
</evidence>
<evidence type="ECO:0000256" key="3">
    <source>
        <dbReference type="ARBA" id="ARBA00022475"/>
    </source>
</evidence>
<feature type="transmembrane region" description="Helical" evidence="10">
    <location>
        <begin position="249"/>
        <end position="265"/>
    </location>
</feature>
<keyword evidence="3" id="KW-1003">Cell membrane</keyword>
<feature type="transmembrane region" description="Helical" evidence="10">
    <location>
        <begin position="352"/>
        <end position="373"/>
    </location>
</feature>
<evidence type="ECO:0000256" key="2">
    <source>
        <dbReference type="ARBA" id="ARBA00009186"/>
    </source>
</evidence>
<dbReference type="PANTHER" id="PTHR43653:SF1">
    <property type="entry name" value="CYTOCHROME C-TYPE BIOGENESIS PROTEIN CCMF"/>
    <property type="match status" value="1"/>
</dbReference>
<feature type="transmembrane region" description="Helical" evidence="10">
    <location>
        <begin position="96"/>
        <end position="114"/>
    </location>
</feature>
<keyword evidence="4" id="KW-0997">Cell inner membrane</keyword>
<feature type="transmembrane region" description="Helical" evidence="10">
    <location>
        <begin position="6"/>
        <end position="29"/>
    </location>
</feature>
<dbReference type="PANTHER" id="PTHR43653">
    <property type="entry name" value="CYTOCHROME C ASSEMBLY PROTEIN-RELATED"/>
    <property type="match status" value="1"/>
</dbReference>
<evidence type="ECO:0000256" key="6">
    <source>
        <dbReference type="ARBA" id="ARBA00022748"/>
    </source>
</evidence>
<dbReference type="NCBIfam" id="NF007691">
    <property type="entry name" value="PRK10369.1"/>
    <property type="match status" value="1"/>
</dbReference>
<evidence type="ECO:0000256" key="9">
    <source>
        <dbReference type="ARBA" id="ARBA00037230"/>
    </source>
</evidence>
<dbReference type="GO" id="GO:0015232">
    <property type="term" value="F:heme transmembrane transporter activity"/>
    <property type="evidence" value="ECO:0007669"/>
    <property type="project" value="InterPro"/>
</dbReference>
<protein>
    <submittedName>
        <fullName evidence="13">Heme lyase CcmF/NrfE family subunit</fullName>
    </submittedName>
</protein>
<gene>
    <name evidence="13" type="ORF">MRN14_21075</name>
</gene>
<proteinExistence type="inferred from homology"/>
<dbReference type="AlphaFoldDB" id="A0AAU6V6C3"/>
<evidence type="ECO:0000259" key="11">
    <source>
        <dbReference type="Pfam" id="PF01578"/>
    </source>
</evidence>
<keyword evidence="8 10" id="KW-0472">Membrane</keyword>
<dbReference type="PRINTS" id="PR01410">
    <property type="entry name" value="CCBIOGENESIS"/>
</dbReference>
<evidence type="ECO:0000256" key="7">
    <source>
        <dbReference type="ARBA" id="ARBA00022989"/>
    </source>
</evidence>
<organism evidence="13">
    <name type="scientific">bacterium 19NY03SH02</name>
    <dbReference type="NCBI Taxonomy" id="2920631"/>
    <lineage>
        <taxon>Bacteria</taxon>
    </lineage>
</organism>
<feature type="transmembrane region" description="Helical" evidence="10">
    <location>
        <begin position="490"/>
        <end position="514"/>
    </location>
</feature>
<feature type="transmembrane region" description="Helical" evidence="10">
    <location>
        <begin position="41"/>
        <end position="62"/>
    </location>
</feature>
<dbReference type="GO" id="GO:0020037">
    <property type="term" value="F:heme binding"/>
    <property type="evidence" value="ECO:0007669"/>
    <property type="project" value="InterPro"/>
</dbReference>
<reference evidence="13" key="1">
    <citation type="submission" date="2022-03" db="EMBL/GenBank/DDBJ databases">
        <title>Sea Food Isolates.</title>
        <authorList>
            <person name="Li c."/>
        </authorList>
    </citation>
    <scope>NUCLEOTIDE SEQUENCE</scope>
    <source>
        <strain evidence="13">19NY03SH02</strain>
    </source>
</reference>
<dbReference type="InterPro" id="IPR003567">
    <property type="entry name" value="Cyt_c_biogenesis"/>
</dbReference>
<dbReference type="PRINTS" id="PR01411">
    <property type="entry name" value="CCMFBIOGNSIS"/>
</dbReference>
<feature type="transmembrane region" description="Helical" evidence="10">
    <location>
        <begin position="177"/>
        <end position="197"/>
    </location>
</feature>
<dbReference type="GO" id="GO:0017004">
    <property type="term" value="P:cytochrome complex assembly"/>
    <property type="evidence" value="ECO:0007669"/>
    <property type="project" value="UniProtKB-KW"/>
</dbReference>
<accession>A0AAU6V6C3</accession>
<feature type="transmembrane region" description="Helical" evidence="10">
    <location>
        <begin position="313"/>
        <end position="331"/>
    </location>
</feature>